<dbReference type="EMBL" id="PYLO01000001">
    <property type="protein sequence ID" value="PST39157.1"/>
    <property type="molecule type" value="Genomic_DNA"/>
</dbReference>
<dbReference type="Proteomes" id="UP000241048">
    <property type="component" value="Unassembled WGS sequence"/>
</dbReference>
<comment type="cofactor">
    <cofactor evidence="1">
        <name>[4Fe-4S] cluster</name>
        <dbReference type="ChEBI" id="CHEBI:49883"/>
    </cofactor>
</comment>
<proteinExistence type="inferred from homology"/>
<keyword evidence="7" id="KW-1185">Reference proteome</keyword>
<accession>A0A2T3FV46</accession>
<organism evidence="6 7">
    <name type="scientific">Clostridium fessum</name>
    <dbReference type="NCBI Taxonomy" id="2126740"/>
    <lineage>
        <taxon>Bacteria</taxon>
        <taxon>Bacillati</taxon>
        <taxon>Bacillota</taxon>
        <taxon>Clostridia</taxon>
        <taxon>Eubacteriales</taxon>
        <taxon>Clostridiaceae</taxon>
        <taxon>Clostridium</taxon>
    </lineage>
</organism>
<comment type="similarity">
    <text evidence="2">Belongs to the FldB/FldC dehydratase alpha/beta subunit family.</text>
</comment>
<dbReference type="PANTHER" id="PTHR30548:SF5">
    <property type="entry name" value="SUBUNIT OF OXYGEN-SENSITIVE 2-HYDROXYISOCAPROYL-COA DEHYDRATASE"/>
    <property type="match status" value="1"/>
</dbReference>
<dbReference type="Gene3D" id="3.40.50.11900">
    <property type="match status" value="1"/>
</dbReference>
<keyword evidence="4" id="KW-0408">Iron</keyword>
<dbReference type="GO" id="GO:0016836">
    <property type="term" value="F:hydro-lyase activity"/>
    <property type="evidence" value="ECO:0007669"/>
    <property type="project" value="UniProtKB-ARBA"/>
</dbReference>
<reference evidence="6 7" key="1">
    <citation type="submission" date="2018-03" db="EMBL/GenBank/DDBJ databases">
        <title>Lachnoclostridium SNUG30386 gen.nov., sp.nov., isolated from human faeces.</title>
        <authorList>
            <person name="Seo B."/>
            <person name="Jeon K."/>
            <person name="Ko G."/>
        </authorList>
    </citation>
    <scope>NUCLEOTIDE SEQUENCE [LARGE SCALE GENOMIC DNA]</scope>
    <source>
        <strain evidence="6 7">SNUG30386</strain>
    </source>
</reference>
<dbReference type="PANTHER" id="PTHR30548">
    <property type="entry name" value="2-HYDROXYGLUTARYL-COA DEHYDRATASE, D-COMPONENT-RELATED"/>
    <property type="match status" value="1"/>
</dbReference>
<keyword evidence="5" id="KW-0411">Iron-sulfur</keyword>
<comment type="caution">
    <text evidence="6">The sequence shown here is derived from an EMBL/GenBank/DDBJ whole genome shotgun (WGS) entry which is preliminary data.</text>
</comment>
<dbReference type="Gene3D" id="3.40.50.11890">
    <property type="match status" value="1"/>
</dbReference>
<evidence type="ECO:0000313" key="6">
    <source>
        <dbReference type="EMBL" id="PST39157.1"/>
    </source>
</evidence>
<dbReference type="Gene3D" id="1.20.1270.370">
    <property type="match status" value="1"/>
</dbReference>
<dbReference type="InterPro" id="IPR010327">
    <property type="entry name" value="FldB/FldC_alpha/beta"/>
</dbReference>
<evidence type="ECO:0000256" key="4">
    <source>
        <dbReference type="ARBA" id="ARBA00023004"/>
    </source>
</evidence>
<keyword evidence="3" id="KW-0479">Metal-binding</keyword>
<gene>
    <name evidence="6" type="ORF">C7U56_04410</name>
</gene>
<dbReference type="AlphaFoldDB" id="A0A2T3FV46"/>
<dbReference type="Pfam" id="PF06050">
    <property type="entry name" value="HGD-D"/>
    <property type="match status" value="1"/>
</dbReference>
<name>A0A2T3FV46_9CLOT</name>
<evidence type="ECO:0000313" key="7">
    <source>
        <dbReference type="Proteomes" id="UP000241048"/>
    </source>
</evidence>
<evidence type="ECO:0000256" key="3">
    <source>
        <dbReference type="ARBA" id="ARBA00022723"/>
    </source>
</evidence>
<dbReference type="GO" id="GO:0051536">
    <property type="term" value="F:iron-sulfur cluster binding"/>
    <property type="evidence" value="ECO:0007669"/>
    <property type="project" value="UniProtKB-KW"/>
</dbReference>
<protein>
    <submittedName>
        <fullName evidence="6">2-hydroxyglutaryl-CoA dehydratase</fullName>
    </submittedName>
</protein>
<evidence type="ECO:0000256" key="1">
    <source>
        <dbReference type="ARBA" id="ARBA00001966"/>
    </source>
</evidence>
<dbReference type="RefSeq" id="WP_107000301.1">
    <property type="nucleotide sequence ID" value="NZ_DBFCBK010000010.1"/>
</dbReference>
<dbReference type="GO" id="GO:0046872">
    <property type="term" value="F:metal ion binding"/>
    <property type="evidence" value="ECO:0007669"/>
    <property type="project" value="UniProtKB-KW"/>
</dbReference>
<sequence>MSVNALLEEFKVKAATPKQQLAEYKAQGKKVVGVLPYYAPEELVYAAGIVPMGMWGSNTKTISRAKEYCATFYCTIAQLALEMLLDGTMDQLDGIITPTICDTLRPMSQNFRVAMGDKMKVIFLAHPQNRFEEFGLQFCIDQYNHVKADLEEIAGRKITDSDIQDAIVVYNKSRAARREFVKLANEHCDVITPTKRSAVLKAFYFMEKPEYTAKLNELNAELAKLPVCDWKGTKVVTSGIICDNPKLLSIFEENNIAIAADDVAHETRSFRVDAPEDELDPVRALAKQFANIDYEVLLYDPESDKNRRGEFVANMVKESGAQGLVLFMQQFCDPEEMEYPYLKKALNDAGVPHIKLGIDQQMRDFGQASTAIQAFADVLALQK</sequence>
<evidence type="ECO:0000256" key="5">
    <source>
        <dbReference type="ARBA" id="ARBA00023014"/>
    </source>
</evidence>
<evidence type="ECO:0000256" key="2">
    <source>
        <dbReference type="ARBA" id="ARBA00005806"/>
    </source>
</evidence>